<name>A0A815X3P1_9BILA</name>
<organism evidence="1 2">
    <name type="scientific">Adineta steineri</name>
    <dbReference type="NCBI Taxonomy" id="433720"/>
    <lineage>
        <taxon>Eukaryota</taxon>
        <taxon>Metazoa</taxon>
        <taxon>Spiralia</taxon>
        <taxon>Gnathifera</taxon>
        <taxon>Rotifera</taxon>
        <taxon>Eurotatoria</taxon>
        <taxon>Bdelloidea</taxon>
        <taxon>Adinetida</taxon>
        <taxon>Adinetidae</taxon>
        <taxon>Adineta</taxon>
    </lineage>
</organism>
<dbReference type="AlphaFoldDB" id="A0A815X3P1"/>
<dbReference type="Proteomes" id="UP000663845">
    <property type="component" value="Unassembled WGS sequence"/>
</dbReference>
<evidence type="ECO:0000313" key="1">
    <source>
        <dbReference type="EMBL" id="CAF1551854.1"/>
    </source>
</evidence>
<accession>A0A815X3P1</accession>
<gene>
    <name evidence="1" type="ORF">JYZ213_LOCUS46354</name>
</gene>
<sequence>MNLSSTTLSGAIMIPAVKNPSSLSKNLIYPLHIGDASL</sequence>
<dbReference type="EMBL" id="CAJNOG010005524">
    <property type="protein sequence ID" value="CAF1551854.1"/>
    <property type="molecule type" value="Genomic_DNA"/>
</dbReference>
<protein>
    <submittedName>
        <fullName evidence="1">Uncharacterized protein</fullName>
    </submittedName>
</protein>
<comment type="caution">
    <text evidence="1">The sequence shown here is derived from an EMBL/GenBank/DDBJ whole genome shotgun (WGS) entry which is preliminary data.</text>
</comment>
<proteinExistence type="predicted"/>
<reference evidence="1" key="1">
    <citation type="submission" date="2021-02" db="EMBL/GenBank/DDBJ databases">
        <authorList>
            <person name="Nowell W R."/>
        </authorList>
    </citation>
    <scope>NUCLEOTIDE SEQUENCE</scope>
</reference>
<evidence type="ECO:0000313" key="2">
    <source>
        <dbReference type="Proteomes" id="UP000663845"/>
    </source>
</evidence>
<feature type="non-terminal residue" evidence="1">
    <location>
        <position position="38"/>
    </location>
</feature>